<evidence type="ECO:0000313" key="4">
    <source>
        <dbReference type="Proteomes" id="UP000092730"/>
    </source>
</evidence>
<evidence type="ECO:0000313" key="3">
    <source>
        <dbReference type="EMBL" id="WVW81535.1"/>
    </source>
</evidence>
<dbReference type="SMART" id="SM00518">
    <property type="entry name" value="AP2Ec"/>
    <property type="match status" value="1"/>
</dbReference>
<dbReference type="GO" id="GO:0008270">
    <property type="term" value="F:zinc ion binding"/>
    <property type="evidence" value="ECO:0007669"/>
    <property type="project" value="InterPro"/>
</dbReference>
<keyword evidence="4" id="KW-1185">Reference proteome</keyword>
<feature type="compositionally biased region" description="Low complexity" evidence="1">
    <location>
        <begin position="280"/>
        <end position="291"/>
    </location>
</feature>
<dbReference type="PANTHER" id="PTHR21445">
    <property type="entry name" value="ENDONUCLEASE IV ENDODEOXYRIBONUCLEASE IV"/>
    <property type="match status" value="1"/>
</dbReference>
<name>A0AAJ8K663_9TREE</name>
<dbReference type="GO" id="GO:0006284">
    <property type="term" value="P:base-excision repair"/>
    <property type="evidence" value="ECO:0007669"/>
    <property type="project" value="TreeGrafter"/>
</dbReference>
<sequence length="761" mass="85647">MHKDDQSDSSIYTNGNVTTREDFDGNGSRDNRPVREPSLPSPFRIATPLPQQDQQDRAYQAYSSPASGSADSRNTTEYQGSLPDLECSQSSQLSTQLRTPPSTTSTAFPLFKLPEDTPHRTFEPPFPSTPTARKPTIASPTTIVERPVTSHSSVTVTTITLQSPLATRTIDPTTSPLFRLGLCTPRRHRRDSITIDREVDSPVGSTTTVIKNELESPLKRLGLGTPRGHHRAESSTFPIAVVPGTPPPSSLLHLPSPTPGLDSPFKRLGLCTPRGRTKSPSDSEGSTSSPTLARTIPSLELPSPSWIPDTPTPYRFYTPTHPPKEQQFYDLTPPRQPVFTSPAKDVKPIIPLTPPLPTKINHDAELNAQSEVSIRFISHVSMDGGLLSGLERFQRRYEEDGCMTEGLNMFINPPKRGVRERDEEEVYEAAKIFRSFDEDFRRNSMAHAVHTTNLLSSNLDLRARSKESIITEMGLAERLGIPTLVIHLGSEGREIKEQEDVVDRDRMDMLMRDLREILDRTRRVVLAIENTVHPSSNSLTTLQSLALLLTLLPHPRLAVCLDLAHVHIAELDLNHPQGQEDLIELLKKIGHGRIAGMHVGGGGSVHGGKGDRHVGGSIDLSSLRSILHHPIFHSIPTLLEVPTYHRHFRHPRAIANLRTKTNSTRTSSPSKRIVALEEERYTLECTFLQRILNTSNEEWEVTQHKLVKRYRKDKKRIENRIYKILARKNEGSQWMKFREGRRREMRYARRLQAKKRRRREG</sequence>
<dbReference type="GO" id="GO:0005739">
    <property type="term" value="C:mitochondrion"/>
    <property type="evidence" value="ECO:0007669"/>
    <property type="project" value="TreeGrafter"/>
</dbReference>
<dbReference type="InterPro" id="IPR036237">
    <property type="entry name" value="Xyl_isomerase-like_sf"/>
</dbReference>
<feature type="compositionally biased region" description="Polar residues" evidence="1">
    <location>
        <begin position="63"/>
        <end position="79"/>
    </location>
</feature>
<dbReference type="Pfam" id="PF01261">
    <property type="entry name" value="AP_endonuc_2"/>
    <property type="match status" value="1"/>
</dbReference>
<dbReference type="Gene3D" id="3.20.20.150">
    <property type="entry name" value="Divalent-metal-dependent TIM barrel enzymes"/>
    <property type="match status" value="1"/>
</dbReference>
<feature type="compositionally biased region" description="Polar residues" evidence="1">
    <location>
        <begin position="98"/>
        <end position="107"/>
    </location>
</feature>
<dbReference type="PROSITE" id="PS51432">
    <property type="entry name" value="AP_NUCLEASE_F2_4"/>
    <property type="match status" value="1"/>
</dbReference>
<dbReference type="EMBL" id="CP144542">
    <property type="protein sequence ID" value="WVW81535.1"/>
    <property type="molecule type" value="Genomic_DNA"/>
</dbReference>
<dbReference type="GO" id="GO:0005634">
    <property type="term" value="C:nucleus"/>
    <property type="evidence" value="ECO:0007669"/>
    <property type="project" value="TreeGrafter"/>
</dbReference>
<protein>
    <recommendedName>
        <fullName evidence="2">Xylose isomerase-like TIM barrel domain-containing protein</fullName>
    </recommendedName>
</protein>
<dbReference type="GO" id="GO:0008081">
    <property type="term" value="F:phosphoric diester hydrolase activity"/>
    <property type="evidence" value="ECO:0007669"/>
    <property type="project" value="TreeGrafter"/>
</dbReference>
<feature type="compositionally biased region" description="Low complexity" evidence="1">
    <location>
        <begin position="51"/>
        <end position="62"/>
    </location>
</feature>
<feature type="region of interest" description="Disordered" evidence="1">
    <location>
        <begin position="1"/>
        <end position="118"/>
    </location>
</feature>
<organism evidence="3 4">
    <name type="scientific">Kwoniella bestiolae CBS 10118</name>
    <dbReference type="NCBI Taxonomy" id="1296100"/>
    <lineage>
        <taxon>Eukaryota</taxon>
        <taxon>Fungi</taxon>
        <taxon>Dikarya</taxon>
        <taxon>Basidiomycota</taxon>
        <taxon>Agaricomycotina</taxon>
        <taxon>Tremellomycetes</taxon>
        <taxon>Tremellales</taxon>
        <taxon>Cryptococcaceae</taxon>
        <taxon>Kwoniella</taxon>
    </lineage>
</organism>
<feature type="region of interest" description="Disordered" evidence="1">
    <location>
        <begin position="271"/>
        <end position="304"/>
    </location>
</feature>
<dbReference type="GO" id="GO:0003906">
    <property type="term" value="F:DNA-(apurinic or apyrimidinic site) endonuclease activity"/>
    <property type="evidence" value="ECO:0007669"/>
    <property type="project" value="TreeGrafter"/>
</dbReference>
<reference evidence="3" key="2">
    <citation type="submission" date="2024-02" db="EMBL/GenBank/DDBJ databases">
        <title>Comparative genomics of Cryptococcus and Kwoniella reveals pathogenesis evolution and contrasting modes of karyotype evolution via chromosome fusion or intercentromeric recombination.</title>
        <authorList>
            <person name="Coelho M.A."/>
            <person name="David-Palma M."/>
            <person name="Shea T."/>
            <person name="Bowers K."/>
            <person name="McGinley-Smith S."/>
            <person name="Mohammad A.W."/>
            <person name="Gnirke A."/>
            <person name="Yurkov A.M."/>
            <person name="Nowrousian M."/>
            <person name="Sun S."/>
            <person name="Cuomo C.A."/>
            <person name="Heitman J."/>
        </authorList>
    </citation>
    <scope>NUCLEOTIDE SEQUENCE</scope>
    <source>
        <strain evidence="3">CBS 10118</strain>
    </source>
</reference>
<dbReference type="GeneID" id="30206630"/>
<reference evidence="3" key="1">
    <citation type="submission" date="2013-07" db="EMBL/GenBank/DDBJ databases">
        <authorList>
            <consortium name="The Broad Institute Genome Sequencing Platform"/>
            <person name="Cuomo C."/>
            <person name="Litvintseva A."/>
            <person name="Chen Y."/>
            <person name="Heitman J."/>
            <person name="Sun S."/>
            <person name="Springer D."/>
            <person name="Dromer F."/>
            <person name="Young S.K."/>
            <person name="Zeng Q."/>
            <person name="Gargeya S."/>
            <person name="Fitzgerald M."/>
            <person name="Abouelleil A."/>
            <person name="Alvarado L."/>
            <person name="Berlin A.M."/>
            <person name="Chapman S.B."/>
            <person name="Dewar J."/>
            <person name="Goldberg J."/>
            <person name="Griggs A."/>
            <person name="Gujja S."/>
            <person name="Hansen M."/>
            <person name="Howarth C."/>
            <person name="Imamovic A."/>
            <person name="Larimer J."/>
            <person name="McCowan C."/>
            <person name="Murphy C."/>
            <person name="Pearson M."/>
            <person name="Priest M."/>
            <person name="Roberts A."/>
            <person name="Saif S."/>
            <person name="Shea T."/>
            <person name="Sykes S."/>
            <person name="Wortman J."/>
            <person name="Nusbaum C."/>
            <person name="Birren B."/>
        </authorList>
    </citation>
    <scope>NUCLEOTIDE SEQUENCE</scope>
    <source>
        <strain evidence="3">CBS 10118</strain>
    </source>
</reference>
<proteinExistence type="predicted"/>
<dbReference type="GO" id="GO:0003677">
    <property type="term" value="F:DNA binding"/>
    <property type="evidence" value="ECO:0007669"/>
    <property type="project" value="InterPro"/>
</dbReference>
<dbReference type="AlphaFoldDB" id="A0AAJ8K663"/>
<feature type="compositionally biased region" description="Low complexity" evidence="1">
    <location>
        <begin position="88"/>
        <end position="97"/>
    </location>
</feature>
<feature type="compositionally biased region" description="Polar residues" evidence="1">
    <location>
        <begin position="8"/>
        <end position="18"/>
    </location>
</feature>
<dbReference type="InterPro" id="IPR001719">
    <property type="entry name" value="AP_endonuc_2"/>
</dbReference>
<dbReference type="PANTHER" id="PTHR21445:SF0">
    <property type="entry name" value="APURINIC-APYRIMIDINIC ENDONUCLEASE"/>
    <property type="match status" value="1"/>
</dbReference>
<dbReference type="RefSeq" id="XP_065725756.1">
    <property type="nucleotide sequence ID" value="XM_065869684.1"/>
</dbReference>
<gene>
    <name evidence="3" type="ORF">I302_103530</name>
</gene>
<dbReference type="InterPro" id="IPR013022">
    <property type="entry name" value="Xyl_isomerase-like_TIM-brl"/>
</dbReference>
<accession>A0AAJ8K663</accession>
<dbReference type="SUPFAM" id="SSF51658">
    <property type="entry name" value="Xylose isomerase-like"/>
    <property type="match status" value="1"/>
</dbReference>
<feature type="domain" description="Xylose isomerase-like TIM barrel" evidence="2">
    <location>
        <begin position="445"/>
        <end position="651"/>
    </location>
</feature>
<evidence type="ECO:0000259" key="2">
    <source>
        <dbReference type="Pfam" id="PF01261"/>
    </source>
</evidence>
<dbReference type="Proteomes" id="UP000092730">
    <property type="component" value="Chromosome 2"/>
</dbReference>
<feature type="compositionally biased region" description="Basic and acidic residues" evidence="1">
    <location>
        <begin position="19"/>
        <end position="35"/>
    </location>
</feature>
<evidence type="ECO:0000256" key="1">
    <source>
        <dbReference type="SAM" id="MobiDB-lite"/>
    </source>
</evidence>
<dbReference type="KEGG" id="kbi:30206630"/>